<reference evidence="2 3" key="1">
    <citation type="submission" date="2017-11" db="EMBL/GenBank/DDBJ databases">
        <title>The complete genome sequence and comparative genome analysis of Yersinia enterocolitica strain LC20.</title>
        <authorList>
            <person name="Shi G."/>
            <person name="Su M."/>
            <person name="Liang J."/>
            <person name="Gu W."/>
            <person name="Xiao Y."/>
            <person name="Zhang Z."/>
            <person name="Qiu H."/>
            <person name="Duan R."/>
            <person name="Zhang Z."/>
            <person name="Li Y."/>
            <person name="Zhang X."/>
            <person name="Ling Y."/>
            <person name="Song L."/>
            <person name="Chen M."/>
            <person name="Zhao Y."/>
            <person name="Wu J."/>
            <person name="Jing H."/>
            <person name="Xiao J."/>
            <person name="Wang X."/>
        </authorList>
    </citation>
    <scope>NUCLEOTIDE SEQUENCE [LARGE SCALE GENOMIC DNA]</scope>
    <source>
        <strain evidence="2 3">LC20</strain>
    </source>
</reference>
<feature type="chain" id="PRO_5030723165" description="Lipoprotein" evidence="1">
    <location>
        <begin position="22"/>
        <end position="141"/>
    </location>
</feature>
<evidence type="ECO:0000313" key="2">
    <source>
        <dbReference type="EMBL" id="AHM73469.1"/>
    </source>
</evidence>
<keyword evidence="1" id="KW-0732">Signal</keyword>
<feature type="signal peptide" evidence="1">
    <location>
        <begin position="1"/>
        <end position="21"/>
    </location>
</feature>
<dbReference type="KEGG" id="yel:LC20_02216"/>
<dbReference type="AlphaFoldDB" id="A0A7U4GEU5"/>
<gene>
    <name evidence="2" type="ORF">LC20_02216</name>
</gene>
<accession>A0A7U4GEU5</accession>
<dbReference type="EMBL" id="CP007448">
    <property type="protein sequence ID" value="AHM73469.1"/>
    <property type="molecule type" value="Genomic_DNA"/>
</dbReference>
<evidence type="ECO:0000313" key="3">
    <source>
        <dbReference type="Proteomes" id="UP000230961"/>
    </source>
</evidence>
<dbReference type="Proteomes" id="UP000230961">
    <property type="component" value="Chromosome"/>
</dbReference>
<proteinExistence type="predicted"/>
<evidence type="ECO:0008006" key="4">
    <source>
        <dbReference type="Google" id="ProtNLM"/>
    </source>
</evidence>
<sequence length="141" mass="15377">MSKKFSILLLAVALAGCSSQASRMAECEAQGVSKDACYIAEKNHQASIQNAAETQALRNAAAQYGQAAQKSKMLMAHIDGVDIKIYPVDKQGYIESTAAALIEENEFAQVYQKGIFTATWYKKTNKITLLRNGQLVGRTKV</sequence>
<organism evidence="2 3">
    <name type="scientific">Yersinia enterocolitica LC20</name>
    <dbReference type="NCBI Taxonomy" id="1443113"/>
    <lineage>
        <taxon>Bacteria</taxon>
        <taxon>Pseudomonadati</taxon>
        <taxon>Pseudomonadota</taxon>
        <taxon>Gammaproteobacteria</taxon>
        <taxon>Enterobacterales</taxon>
        <taxon>Yersiniaceae</taxon>
        <taxon>Yersinia</taxon>
    </lineage>
</organism>
<evidence type="ECO:0000256" key="1">
    <source>
        <dbReference type="SAM" id="SignalP"/>
    </source>
</evidence>
<protein>
    <recommendedName>
        <fullName evidence="4">Lipoprotein</fullName>
    </recommendedName>
</protein>
<name>A0A7U4GEU5_YEREN</name>
<dbReference type="PROSITE" id="PS51257">
    <property type="entry name" value="PROKAR_LIPOPROTEIN"/>
    <property type="match status" value="1"/>
</dbReference>